<proteinExistence type="predicted"/>
<evidence type="ECO:0000313" key="3">
    <source>
        <dbReference type="EMBL" id="OOC53762.1"/>
    </source>
</evidence>
<reference evidence="4" key="1">
    <citation type="submission" date="2016-08" db="EMBL/GenBank/DDBJ databases">
        <authorList>
            <person name="Tokovenko B."/>
            <person name="Kalinowski J."/>
        </authorList>
    </citation>
    <scope>NUCLEOTIDE SEQUENCE [LARGE SCALE GENOMIC DNA]</scope>
    <source>
        <strain evidence="4">UTMC102</strain>
    </source>
</reference>
<gene>
    <name evidence="3" type="ORF">NOSIN_08075</name>
</gene>
<feature type="transmembrane region" description="Helical" evidence="2">
    <location>
        <begin position="52"/>
        <end position="73"/>
    </location>
</feature>
<dbReference type="RefSeq" id="WP_077690150.1">
    <property type="nucleotide sequence ID" value="NZ_MCOK01000001.1"/>
</dbReference>
<organism evidence="3 4">
    <name type="scientific">Nocardiopsis sinuspersici</name>
    <dbReference type="NCBI Taxonomy" id="501010"/>
    <lineage>
        <taxon>Bacteria</taxon>
        <taxon>Bacillati</taxon>
        <taxon>Actinomycetota</taxon>
        <taxon>Actinomycetes</taxon>
        <taxon>Streptosporangiales</taxon>
        <taxon>Nocardiopsidaceae</taxon>
        <taxon>Nocardiopsis</taxon>
    </lineage>
</organism>
<dbReference type="OrthoDB" id="3429671at2"/>
<evidence type="ECO:0000313" key="4">
    <source>
        <dbReference type="Proteomes" id="UP000189004"/>
    </source>
</evidence>
<sequence>MYFHPPTFDPGPAATLIGFGVLLFLVAQPLLMRPLVRRLGEPAEPGRPSALMRINLLGVWLSPVEILAAVAFVGSARVVTSADIGLIVPRVQEDEPDVLFSSAGDLMAWGGTIAASVWLALFAVVLLVERSRCGAASPRSTTAQAGPSLPTDTELCWTLWSFALSSLSNTAALFVVVYPLVTVFVGPPAAVVAIALLLGWQQWGGGPLRMLRRALYGLLMALSHALLFSGSLFVPLAVWGLIVYLRSRSVRVLRQRLLQLPQTESEPPPLQVTMLDADGNPIQRPGR</sequence>
<dbReference type="Proteomes" id="UP000189004">
    <property type="component" value="Unassembled WGS sequence"/>
</dbReference>
<dbReference type="EMBL" id="MCOK01000001">
    <property type="protein sequence ID" value="OOC53762.1"/>
    <property type="molecule type" value="Genomic_DNA"/>
</dbReference>
<feature type="transmembrane region" description="Helical" evidence="2">
    <location>
        <begin position="218"/>
        <end position="245"/>
    </location>
</feature>
<feature type="transmembrane region" description="Helical" evidence="2">
    <location>
        <begin position="171"/>
        <end position="198"/>
    </location>
</feature>
<comment type="caution">
    <text evidence="3">The sequence shown here is derived from an EMBL/GenBank/DDBJ whole genome shotgun (WGS) entry which is preliminary data.</text>
</comment>
<keyword evidence="2" id="KW-0472">Membrane</keyword>
<feature type="transmembrane region" description="Helical" evidence="2">
    <location>
        <begin position="12"/>
        <end position="31"/>
    </location>
</feature>
<feature type="region of interest" description="Disordered" evidence="1">
    <location>
        <begin position="264"/>
        <end position="287"/>
    </location>
</feature>
<name>A0A1V3BZF8_9ACTN</name>
<keyword evidence="2" id="KW-0812">Transmembrane</keyword>
<evidence type="ECO:0000256" key="2">
    <source>
        <dbReference type="SAM" id="Phobius"/>
    </source>
</evidence>
<evidence type="ECO:0000256" key="1">
    <source>
        <dbReference type="SAM" id="MobiDB-lite"/>
    </source>
</evidence>
<feature type="transmembrane region" description="Helical" evidence="2">
    <location>
        <begin position="106"/>
        <end position="128"/>
    </location>
</feature>
<accession>A0A1V3BZF8</accession>
<keyword evidence="2" id="KW-1133">Transmembrane helix</keyword>
<dbReference type="AlphaFoldDB" id="A0A1V3BZF8"/>
<protein>
    <submittedName>
        <fullName evidence="3">Uncharacterized protein</fullName>
    </submittedName>
</protein>
<keyword evidence="4" id="KW-1185">Reference proteome</keyword>